<dbReference type="EMBL" id="CP002623">
    <property type="protein sequence ID" value="AEI94045.1"/>
    <property type="molecule type" value="Genomic_DNA"/>
</dbReference>
<evidence type="ECO:0000313" key="3">
    <source>
        <dbReference type="Proteomes" id="UP000001353"/>
    </source>
</evidence>
<dbReference type="AlphaFoldDB" id="F7ZL34"/>
<evidence type="ECO:0000256" key="1">
    <source>
        <dbReference type="SAM" id="MobiDB-lite"/>
    </source>
</evidence>
<keyword evidence="3" id="KW-1185">Reference proteome</keyword>
<protein>
    <submittedName>
        <fullName evidence="2">Part of conjugation TrbI-like protein</fullName>
    </submittedName>
</protein>
<dbReference type="STRING" id="391595.RLO149_c020690"/>
<dbReference type="Proteomes" id="UP000001353">
    <property type="component" value="Chromosome"/>
</dbReference>
<accession>F7ZL34</accession>
<organism evidence="2 3">
    <name type="scientific">Roseobacter litoralis (strain ATCC 49566 / DSM 6996 / JCM 21268 / NBRC 15278 / OCh 149)</name>
    <dbReference type="NCBI Taxonomy" id="391595"/>
    <lineage>
        <taxon>Bacteria</taxon>
        <taxon>Pseudomonadati</taxon>
        <taxon>Pseudomonadota</taxon>
        <taxon>Alphaproteobacteria</taxon>
        <taxon>Rhodobacterales</taxon>
        <taxon>Roseobacteraceae</taxon>
        <taxon>Roseobacter</taxon>
    </lineage>
</organism>
<feature type="compositionally biased region" description="Basic and acidic residues" evidence="1">
    <location>
        <begin position="41"/>
        <end position="58"/>
    </location>
</feature>
<dbReference type="KEGG" id="rli:RLO149_c020690"/>
<evidence type="ECO:0000313" key="2">
    <source>
        <dbReference type="EMBL" id="AEI94045.1"/>
    </source>
</evidence>
<dbReference type="RefSeq" id="WP_013961971.1">
    <property type="nucleotide sequence ID" value="NC_015730.1"/>
</dbReference>
<name>F7ZL34_ROSLO</name>
<reference evidence="2 3" key="1">
    <citation type="journal article" date="2011" name="BMC Genomics">
        <title>Comparative genome analysis and genome-guided physiological analysis of Roseobacter litoralis.</title>
        <authorList>
            <person name="Kalhoefer D."/>
            <person name="Thole S."/>
            <person name="Voget S."/>
            <person name="Lehmann R."/>
            <person name="Liesegang H."/>
            <person name="Wollher A."/>
            <person name="Daniel R."/>
            <person name="Simon M."/>
            <person name="Brinkhoff T."/>
        </authorList>
    </citation>
    <scope>NUCLEOTIDE SEQUENCE [LARGE SCALE GENOMIC DNA]</scope>
    <source>
        <strain evidence="3">ATCC 49566 / DSM 6996 / JCM 21268 / NBRC 15278 / OCh 149</strain>
    </source>
</reference>
<proteinExistence type="predicted"/>
<sequence>MSCKVLAVITAIGIGGALIFALQDRPARGGPGELFTTENRPTADEPRRMAEEEAARTS</sequence>
<dbReference type="HOGENOM" id="CLU_2976506_0_0_5"/>
<gene>
    <name evidence="2" type="ordered locus">RLO149_c020690</name>
</gene>
<feature type="region of interest" description="Disordered" evidence="1">
    <location>
        <begin position="28"/>
        <end position="58"/>
    </location>
</feature>